<evidence type="ECO:0000256" key="2">
    <source>
        <dbReference type="ARBA" id="ARBA00001946"/>
    </source>
</evidence>
<dbReference type="GO" id="GO:0003677">
    <property type="term" value="F:DNA binding"/>
    <property type="evidence" value="ECO:0007669"/>
    <property type="project" value="UniProtKB-UniRule"/>
</dbReference>
<keyword evidence="6" id="KW-0460">Magnesium</keyword>
<feature type="domain" description="Spo11/DNA topoisomerase VI subunit A N-terminal" evidence="11">
    <location>
        <begin position="77"/>
        <end position="120"/>
    </location>
</feature>
<evidence type="ECO:0000256" key="5">
    <source>
        <dbReference type="ARBA" id="ARBA00022723"/>
    </source>
</evidence>
<dbReference type="GO" id="GO:0046872">
    <property type="term" value="F:metal ion binding"/>
    <property type="evidence" value="ECO:0007669"/>
    <property type="project" value="UniProtKB-KW"/>
</dbReference>
<dbReference type="EMBL" id="LT594498">
    <property type="protein sequence ID" value="SBT71819.1"/>
    <property type="molecule type" value="Genomic_DNA"/>
</dbReference>
<proteinExistence type="inferred from homology"/>
<dbReference type="Gene3D" id="3.40.1360.10">
    <property type="match status" value="1"/>
</dbReference>
<dbReference type="PANTHER" id="PTHR10848">
    <property type="entry name" value="MEIOTIC RECOMBINATION PROTEIN SPO11"/>
    <property type="match status" value="1"/>
</dbReference>
<dbReference type="Pfam" id="PF04406">
    <property type="entry name" value="TP6A_N"/>
    <property type="match status" value="1"/>
</dbReference>
<dbReference type="Gene3D" id="1.10.10.10">
    <property type="entry name" value="Winged helix-like DNA-binding domain superfamily/Winged helix DNA-binding domain"/>
    <property type="match status" value="1"/>
</dbReference>
<organism evidence="13 14">
    <name type="scientific">Plasmodium malariae</name>
    <dbReference type="NCBI Taxonomy" id="5858"/>
    <lineage>
        <taxon>Eukaryota</taxon>
        <taxon>Sar</taxon>
        <taxon>Alveolata</taxon>
        <taxon>Apicomplexa</taxon>
        <taxon>Aconoidasida</taxon>
        <taxon>Haemosporida</taxon>
        <taxon>Plasmodiidae</taxon>
        <taxon>Plasmodium</taxon>
        <taxon>Plasmodium (Plasmodium)</taxon>
    </lineage>
</organism>
<dbReference type="PROSITE" id="PS52041">
    <property type="entry name" value="TOPO_IIB"/>
    <property type="match status" value="1"/>
</dbReference>
<evidence type="ECO:0000256" key="1">
    <source>
        <dbReference type="ARBA" id="ARBA00000185"/>
    </source>
</evidence>
<dbReference type="GO" id="GO:0000706">
    <property type="term" value="P:meiotic DNA double-strand break processing"/>
    <property type="evidence" value="ECO:0007669"/>
    <property type="project" value="TreeGrafter"/>
</dbReference>
<dbReference type="SUPFAM" id="SSF56726">
    <property type="entry name" value="DNA topoisomerase IV, alpha subunit"/>
    <property type="match status" value="1"/>
</dbReference>
<name>A0A1C3KE48_PLAMA</name>
<comment type="similarity">
    <text evidence="3 10">Belongs to the TOP6A family.</text>
</comment>
<reference evidence="13 14" key="1">
    <citation type="submission" date="2016-06" db="EMBL/GenBank/DDBJ databases">
        <authorList>
            <consortium name="Pathogen Informatics"/>
        </authorList>
    </citation>
    <scope>NUCLEOTIDE SEQUENCE [LARGE SCALE GENOMIC DNA]</scope>
    <source>
        <strain evidence="13">PmlGA01</strain>
    </source>
</reference>
<evidence type="ECO:0000256" key="6">
    <source>
        <dbReference type="ARBA" id="ARBA00022842"/>
    </source>
</evidence>
<evidence type="ECO:0000313" key="14">
    <source>
        <dbReference type="Proteomes" id="UP000219799"/>
    </source>
</evidence>
<keyword evidence="9 10" id="KW-0413">Isomerase</keyword>
<evidence type="ECO:0000256" key="9">
    <source>
        <dbReference type="ARBA" id="ARBA00023235"/>
    </source>
</evidence>
<dbReference type="GO" id="GO:0005524">
    <property type="term" value="F:ATP binding"/>
    <property type="evidence" value="ECO:0007669"/>
    <property type="project" value="InterPro"/>
</dbReference>
<accession>A0A1C3KE48</accession>
<dbReference type="InterPro" id="IPR036078">
    <property type="entry name" value="Spo11/TopoVI_A_sf"/>
</dbReference>
<dbReference type="GO" id="GO:0007131">
    <property type="term" value="P:reciprocal meiotic recombination"/>
    <property type="evidence" value="ECO:0007669"/>
    <property type="project" value="TreeGrafter"/>
</dbReference>
<evidence type="ECO:0000256" key="3">
    <source>
        <dbReference type="ARBA" id="ARBA00006559"/>
    </source>
</evidence>
<sequence length="341" mass="39842">MNYNSIDKNTIFEAIEDFVLHIVSWLLCINVDIFKNNSEKKYSIALFDKKLVKLSRTATVDITATVEIAGSVEISGSEKSCTQREIYYRLYNLFNEQCQTNRHIRDVCHILGFPRSSLNIYASEKGCIAGLLLLRKNNESLILYHMEYGLMINEYLLNVDHVESLAHYILVVEKYSLYQKLCENKIWNILPCILITGKGFPDYSTRKILRELVDLFHLECVYVGDYDPYGIRIFLSYKEGCKTNEEGVYSCKNIKWVGMCSEDMALFPKESLLALTKKEKNVIRNLLKDNNLKNSSTIINQVHEMNKTNCKFEIEAVEYLGMDFFIRKYLIRKILRKEWLM</sequence>
<protein>
    <recommendedName>
        <fullName evidence="4">DNA topoisomerase (ATP-hydrolyzing)</fullName>
        <ecNumber evidence="4">5.6.2.2</ecNumber>
    </recommendedName>
</protein>
<dbReference type="InterPro" id="IPR002815">
    <property type="entry name" value="Spo11/TopoVI_A"/>
</dbReference>
<evidence type="ECO:0000256" key="8">
    <source>
        <dbReference type="ARBA" id="ARBA00023125"/>
    </source>
</evidence>
<evidence type="ECO:0000256" key="4">
    <source>
        <dbReference type="ARBA" id="ARBA00012895"/>
    </source>
</evidence>
<dbReference type="GO" id="GO:0042138">
    <property type="term" value="P:meiotic DNA double-strand break formation"/>
    <property type="evidence" value="ECO:0007669"/>
    <property type="project" value="TreeGrafter"/>
</dbReference>
<keyword evidence="7 10" id="KW-0799">Topoisomerase</keyword>
<dbReference type="GO" id="GO:0003918">
    <property type="term" value="F:DNA topoisomerase type II (double strand cut, ATP-hydrolyzing) activity"/>
    <property type="evidence" value="ECO:0007669"/>
    <property type="project" value="UniProtKB-UniRule"/>
</dbReference>
<evidence type="ECO:0000259" key="12">
    <source>
        <dbReference type="Pfam" id="PF21180"/>
    </source>
</evidence>
<dbReference type="GO" id="GO:0000228">
    <property type="term" value="C:nuclear chromosome"/>
    <property type="evidence" value="ECO:0007669"/>
    <property type="project" value="TreeGrafter"/>
</dbReference>
<feature type="active site" description="O-(5'-phospho-DNA)-tyrosine intermediate" evidence="10">
    <location>
        <position position="88"/>
    </location>
</feature>
<evidence type="ECO:0000256" key="10">
    <source>
        <dbReference type="PROSITE-ProRule" id="PRU01385"/>
    </source>
</evidence>
<dbReference type="CDD" id="cd00223">
    <property type="entry name" value="TOPRIM_TopoIIB_SPO"/>
    <property type="match status" value="1"/>
</dbReference>
<evidence type="ECO:0000313" key="13">
    <source>
        <dbReference type="EMBL" id="SBT71819.1"/>
    </source>
</evidence>
<dbReference type="VEuPathDB" id="PlasmoDB:PmUG01_10038800"/>
<evidence type="ECO:0000259" key="11">
    <source>
        <dbReference type="Pfam" id="PF04406"/>
    </source>
</evidence>
<comment type="catalytic activity">
    <reaction evidence="1 10">
        <text>ATP-dependent breakage, passage and rejoining of double-stranded DNA.</text>
        <dbReference type="EC" id="5.6.2.2"/>
    </reaction>
</comment>
<dbReference type="InterPro" id="IPR036388">
    <property type="entry name" value="WH-like_DNA-bd_sf"/>
</dbReference>
<dbReference type="EC" id="5.6.2.2" evidence="4"/>
<dbReference type="Pfam" id="PF21180">
    <property type="entry name" value="TOP6A-Spo11_Toprim"/>
    <property type="match status" value="1"/>
</dbReference>
<dbReference type="Proteomes" id="UP000219799">
    <property type="component" value="Chromosome 10"/>
</dbReference>
<evidence type="ECO:0000256" key="7">
    <source>
        <dbReference type="ARBA" id="ARBA00023029"/>
    </source>
</evidence>
<keyword evidence="5" id="KW-0479">Metal-binding</keyword>
<dbReference type="PRINTS" id="PR01550">
    <property type="entry name" value="TOP6AFAMILY"/>
</dbReference>
<gene>
    <name evidence="13" type="primary">PmlGA01_100030000</name>
    <name evidence="13" type="ORF">PMLGA01_100030000</name>
</gene>
<dbReference type="InterPro" id="IPR013049">
    <property type="entry name" value="Spo11/TopoVI_A_N"/>
</dbReference>
<keyword evidence="8 10" id="KW-0238">DNA-binding</keyword>
<dbReference type="PANTHER" id="PTHR10848:SF0">
    <property type="entry name" value="MEIOTIC RECOMBINATION PROTEIN SPO11"/>
    <property type="match status" value="1"/>
</dbReference>
<comment type="cofactor">
    <cofactor evidence="2">
        <name>Mg(2+)</name>
        <dbReference type="ChEBI" id="CHEBI:18420"/>
    </cofactor>
</comment>
<feature type="domain" description="Topoisomerase 6 subunit A/Spo11 TOPRIM" evidence="12">
    <location>
        <begin position="168"/>
        <end position="334"/>
    </location>
</feature>
<dbReference type="InterPro" id="IPR034136">
    <property type="entry name" value="TOPRIM_Topo6A/Spo11"/>
</dbReference>
<dbReference type="AlphaFoldDB" id="A0A1C3KE48"/>